<evidence type="ECO:0000256" key="1">
    <source>
        <dbReference type="SAM" id="MobiDB-lite"/>
    </source>
</evidence>
<organism evidence="4">
    <name type="scientific">Timema cristinae</name>
    <name type="common">Walking stick</name>
    <dbReference type="NCBI Taxonomy" id="61476"/>
    <lineage>
        <taxon>Eukaryota</taxon>
        <taxon>Metazoa</taxon>
        <taxon>Ecdysozoa</taxon>
        <taxon>Arthropoda</taxon>
        <taxon>Hexapoda</taxon>
        <taxon>Insecta</taxon>
        <taxon>Pterygota</taxon>
        <taxon>Neoptera</taxon>
        <taxon>Polyneoptera</taxon>
        <taxon>Phasmatodea</taxon>
        <taxon>Timematodea</taxon>
        <taxon>Timematoidea</taxon>
        <taxon>Timematidae</taxon>
        <taxon>Timema</taxon>
    </lineage>
</organism>
<dbReference type="EMBL" id="OC316852">
    <property type="protein sequence ID" value="CAD7394011.1"/>
    <property type="molecule type" value="Genomic_DNA"/>
</dbReference>
<dbReference type="GO" id="GO:0016020">
    <property type="term" value="C:membrane"/>
    <property type="evidence" value="ECO:0007669"/>
    <property type="project" value="TreeGrafter"/>
</dbReference>
<keyword evidence="3" id="KW-0732">Signal</keyword>
<feature type="transmembrane region" description="Helical" evidence="2">
    <location>
        <begin position="114"/>
        <end position="133"/>
    </location>
</feature>
<feature type="region of interest" description="Disordered" evidence="1">
    <location>
        <begin position="269"/>
        <end position="295"/>
    </location>
</feature>
<proteinExistence type="predicted"/>
<dbReference type="AlphaFoldDB" id="A0A7R9CFZ6"/>
<keyword evidence="2" id="KW-0812">Transmembrane</keyword>
<dbReference type="InterPro" id="IPR012464">
    <property type="entry name" value="DUF1676"/>
</dbReference>
<sequence length="339" mass="38703">MIARLYHPLIGVMTVVLAASGVQTTTVQHILQRCSVNSTVACLGPRLTRHLNSVNETSSRERAEDGNGEGTLHESILKDFKQLWLPHKGNHFGSRTQGDLTSEQRGYLLHRKMMVPLMIGIVLMMKSIIPIVLSKLAFMGISSIISSKLALFLLAMLTLRKMFFSMDQHEQHSSHYSPSLPHLYDPHHGVSSSDNKRVYITRGRQLGGDDFWKTSLGKSSPTQQTVDVEDDQIEKTPRRGSIKFVDTHQMYSNRSKEFKQAPIQIAKRRLKKKPQREIYSSTDKDIHHQDEMLPDETSDGFRRLVKRHPNYLVESDVSDLSSHQSDWRRLDGIEEIHLD</sequence>
<name>A0A7R9CFZ6_TIMCR</name>
<dbReference type="PANTHER" id="PTHR21879">
    <property type="entry name" value="FI03362P-RELATED-RELATED"/>
    <property type="match status" value="1"/>
</dbReference>
<evidence type="ECO:0000313" key="4">
    <source>
        <dbReference type="EMBL" id="CAD7394011.1"/>
    </source>
</evidence>
<gene>
    <name evidence="4" type="ORF">TCEB3V08_LOCUS1961</name>
</gene>
<feature type="chain" id="PRO_5031195379" evidence="3">
    <location>
        <begin position="25"/>
        <end position="339"/>
    </location>
</feature>
<evidence type="ECO:0000256" key="2">
    <source>
        <dbReference type="SAM" id="Phobius"/>
    </source>
</evidence>
<accession>A0A7R9CFZ6</accession>
<feature type="signal peptide" evidence="3">
    <location>
        <begin position="1"/>
        <end position="24"/>
    </location>
</feature>
<reference evidence="4" key="1">
    <citation type="submission" date="2020-11" db="EMBL/GenBank/DDBJ databases">
        <authorList>
            <person name="Tran Van P."/>
        </authorList>
    </citation>
    <scope>NUCLEOTIDE SEQUENCE</scope>
</reference>
<feature type="region of interest" description="Disordered" evidence="1">
    <location>
        <begin position="212"/>
        <end position="234"/>
    </location>
</feature>
<keyword evidence="2" id="KW-1133">Transmembrane helix</keyword>
<feature type="transmembrane region" description="Helical" evidence="2">
    <location>
        <begin position="139"/>
        <end position="159"/>
    </location>
</feature>
<feature type="compositionally biased region" description="Basic and acidic residues" evidence="1">
    <location>
        <begin position="282"/>
        <end position="291"/>
    </location>
</feature>
<protein>
    <submittedName>
        <fullName evidence="4">Uncharacterized protein</fullName>
    </submittedName>
</protein>
<evidence type="ECO:0000256" key="3">
    <source>
        <dbReference type="SAM" id="SignalP"/>
    </source>
</evidence>
<keyword evidence="2" id="KW-0472">Membrane</keyword>
<feature type="compositionally biased region" description="Polar residues" evidence="1">
    <location>
        <begin position="216"/>
        <end position="226"/>
    </location>
</feature>